<evidence type="ECO:0000256" key="1">
    <source>
        <dbReference type="ARBA" id="ARBA00004776"/>
    </source>
</evidence>
<comment type="similarity">
    <text evidence="2">Belongs to the glycosyltransferase 2 family.</text>
</comment>
<dbReference type="InterPro" id="IPR001173">
    <property type="entry name" value="Glyco_trans_2-like"/>
</dbReference>
<dbReference type="Pfam" id="PF13439">
    <property type="entry name" value="Glyco_transf_4"/>
    <property type="match status" value="1"/>
</dbReference>
<dbReference type="InterPro" id="IPR027791">
    <property type="entry name" value="Galactosyl_T_C"/>
</dbReference>
<evidence type="ECO:0000313" key="9">
    <source>
        <dbReference type="EMBL" id="MDV7176958.1"/>
    </source>
</evidence>
<protein>
    <submittedName>
        <fullName evidence="9">Glycosyltransferase</fullName>
        <ecNumber evidence="9">2.4.-.-</ecNumber>
    </submittedName>
</protein>
<dbReference type="Gene3D" id="3.90.550.10">
    <property type="entry name" value="Spore Coat Polysaccharide Biosynthesis Protein SpsA, Chain A"/>
    <property type="match status" value="1"/>
</dbReference>
<feature type="domain" description="Glycosyltransferase subfamily 4-like N-terminal" evidence="8">
    <location>
        <begin position="29"/>
        <end position="146"/>
    </location>
</feature>
<keyword evidence="4 9" id="KW-0808">Transferase</keyword>
<evidence type="ECO:0000256" key="2">
    <source>
        <dbReference type="ARBA" id="ARBA00006739"/>
    </source>
</evidence>
<dbReference type="EMBL" id="JAWLUK010000006">
    <property type="protein sequence ID" value="MDV7176958.1"/>
    <property type="molecule type" value="Genomic_DNA"/>
</dbReference>
<feature type="domain" description="Galactosyltransferase C-terminal" evidence="7">
    <location>
        <begin position="536"/>
        <end position="589"/>
    </location>
</feature>
<dbReference type="InterPro" id="IPR028098">
    <property type="entry name" value="Glyco_trans_4-like_N"/>
</dbReference>
<evidence type="ECO:0000259" key="7">
    <source>
        <dbReference type="Pfam" id="PF02709"/>
    </source>
</evidence>
<feature type="domain" description="Glycosyltransferase 2-like" evidence="6">
    <location>
        <begin position="382"/>
        <end position="499"/>
    </location>
</feature>
<dbReference type="SUPFAM" id="SSF53448">
    <property type="entry name" value="Nucleotide-diphospho-sugar transferases"/>
    <property type="match status" value="1"/>
</dbReference>
<dbReference type="PANTHER" id="PTHR43179:SF12">
    <property type="entry name" value="GALACTOFURANOSYLTRANSFERASE GLFT2"/>
    <property type="match status" value="1"/>
</dbReference>
<gene>
    <name evidence="9" type="ORF">R4064_04750</name>
</gene>
<organism evidence="9 10">
    <name type="scientific">Micrococcus yunnanensis</name>
    <dbReference type="NCBI Taxonomy" id="566027"/>
    <lineage>
        <taxon>Bacteria</taxon>
        <taxon>Bacillati</taxon>
        <taxon>Actinomycetota</taxon>
        <taxon>Actinomycetes</taxon>
        <taxon>Micrococcales</taxon>
        <taxon>Micrococcaceae</taxon>
        <taxon>Micrococcus</taxon>
    </lineage>
</organism>
<dbReference type="SUPFAM" id="SSF53756">
    <property type="entry name" value="UDP-Glycosyltransferase/glycogen phosphorylase"/>
    <property type="match status" value="1"/>
</dbReference>
<evidence type="ECO:0000259" key="6">
    <source>
        <dbReference type="Pfam" id="PF00535"/>
    </source>
</evidence>
<evidence type="ECO:0000256" key="5">
    <source>
        <dbReference type="SAM" id="MobiDB-lite"/>
    </source>
</evidence>
<dbReference type="PANTHER" id="PTHR43179">
    <property type="entry name" value="RHAMNOSYLTRANSFERASE WBBL"/>
    <property type="match status" value="1"/>
</dbReference>
<name>A0AAP5T709_9MICC</name>
<dbReference type="EC" id="2.4.-.-" evidence="9"/>
<dbReference type="InterPro" id="IPR029044">
    <property type="entry name" value="Nucleotide-diphossugar_trans"/>
</dbReference>
<evidence type="ECO:0000256" key="3">
    <source>
        <dbReference type="ARBA" id="ARBA00022676"/>
    </source>
</evidence>
<dbReference type="Gene3D" id="3.40.50.2000">
    <property type="entry name" value="Glycogen Phosphorylase B"/>
    <property type="match status" value="2"/>
</dbReference>
<sequence>MSITVQHVPAQHPYTRAIRPLDPGAAPDVEFLPDPPVPGAPAHQWWPPRALHAEWLAEHRPDVLHVHFGFEHFSPAQLAAALDAQHAHGGAVVVTVHDLENPHLTDQGPHRDRLAVLLGRADAVLTLTPGAAATLARDYGVRALVVPHPHIVPLEDLVAQGDDDAPGAEPGLLPPDASDDGDGAAAPARLLVHAKDLRAQVAPVALLPVLAAAVATLADRGLDARVTVEVQDTVQDEDALAALRAGCAHHGFELWQHDRFDDPALHALLRDVDVSVLPYRIGTHSGWVEMCRDLGVPVAVADIGHIADQSGAWLTPDSLAAFDPEDPDSLADALETLVRARARTAPADPAARARQRRRVAAAHVAVYREALARARGALPGVSVLVITGHRDEHLARAIAGLERSHRRPDQVVVVFMGQPDGRVPATDLPVTVGHVAAEAGLPLAQARNRAAELATGEILVFLDVDCIPAAETVGVLATEVAAHPGSVVMGRPRYLRPGWTRDVGEADLTSHRADALLRRLSVPHRARAHLTAGPSDEWHLVWTLILALRRADLARIGGFDAGFTGYGAEDTDLAFRARAAGLTLRFSPAEAFHQHHGVMTPPLHHLEDILVNARRFRQVHGRWAMEGWLRAFADAGLIAWDPEGERLELLRHPTEAELTAARRDDAAY</sequence>
<keyword evidence="3 9" id="KW-0328">Glycosyltransferase</keyword>
<evidence type="ECO:0000259" key="8">
    <source>
        <dbReference type="Pfam" id="PF13439"/>
    </source>
</evidence>
<dbReference type="RefSeq" id="WP_270618375.1">
    <property type="nucleotide sequence ID" value="NZ_JAWLUK010000006.1"/>
</dbReference>
<evidence type="ECO:0000313" key="10">
    <source>
        <dbReference type="Proteomes" id="UP001185728"/>
    </source>
</evidence>
<evidence type="ECO:0000256" key="4">
    <source>
        <dbReference type="ARBA" id="ARBA00022679"/>
    </source>
</evidence>
<comment type="caution">
    <text evidence="9">The sequence shown here is derived from an EMBL/GenBank/DDBJ whole genome shotgun (WGS) entry which is preliminary data.</text>
</comment>
<accession>A0AAP5T709</accession>
<proteinExistence type="inferred from homology"/>
<dbReference type="AlphaFoldDB" id="A0AAP5T709"/>
<comment type="pathway">
    <text evidence="1">Cell wall biogenesis; cell wall polysaccharide biosynthesis.</text>
</comment>
<reference evidence="9" key="1">
    <citation type="submission" date="2023-10" db="EMBL/GenBank/DDBJ databases">
        <title>Development of a sustainable strategy for remediation of hydrocarbon-contaminated territories based on the waste exchange concept.</title>
        <authorList>
            <person name="Krivoruchko A."/>
        </authorList>
    </citation>
    <scope>NUCLEOTIDE SEQUENCE</scope>
    <source>
        <strain evidence="9">IEGM 1325</strain>
    </source>
</reference>
<dbReference type="GO" id="GO:0016757">
    <property type="term" value="F:glycosyltransferase activity"/>
    <property type="evidence" value="ECO:0007669"/>
    <property type="project" value="UniProtKB-KW"/>
</dbReference>
<feature type="region of interest" description="Disordered" evidence="5">
    <location>
        <begin position="160"/>
        <end position="184"/>
    </location>
</feature>
<dbReference type="Pfam" id="PF02709">
    <property type="entry name" value="Glyco_transf_7C"/>
    <property type="match status" value="1"/>
</dbReference>
<dbReference type="Proteomes" id="UP001185728">
    <property type="component" value="Unassembled WGS sequence"/>
</dbReference>
<dbReference type="Pfam" id="PF00535">
    <property type="entry name" value="Glycos_transf_2"/>
    <property type="match status" value="1"/>
</dbReference>